<evidence type="ECO:0000256" key="1">
    <source>
        <dbReference type="SAM" id="MobiDB-lite"/>
    </source>
</evidence>
<feature type="compositionally biased region" description="Basic residues" evidence="1">
    <location>
        <begin position="166"/>
        <end position="188"/>
    </location>
</feature>
<sequence length="230" mass="25795">MTSLYQQFRSGYDASNPSEPRPIYPPNYGFTGTQNDYFAQQYTQYPNSFPSYPSSNEYQLYNSQPQQQQQQQEFNEYQQIYDECFLAPKDMGGTYNPSSSASASSRVYNQNALISPPRNLDTSSTSSATSLSEVPKTPAKLQDDGDKAKSVVVKRPASETPVAVPVKRKPVIKVKKAPGRPKVSKAKARKEESDYDSEFDDDDFDDDDEPGHCQVSAQLPIRLPRQPPKP</sequence>
<feature type="region of interest" description="Disordered" evidence="1">
    <location>
        <begin position="114"/>
        <end position="230"/>
    </location>
</feature>
<organism evidence="2 3">
    <name type="scientific">Cichlidogyrus casuarinus</name>
    <dbReference type="NCBI Taxonomy" id="1844966"/>
    <lineage>
        <taxon>Eukaryota</taxon>
        <taxon>Metazoa</taxon>
        <taxon>Spiralia</taxon>
        <taxon>Lophotrochozoa</taxon>
        <taxon>Platyhelminthes</taxon>
        <taxon>Monogenea</taxon>
        <taxon>Monopisthocotylea</taxon>
        <taxon>Dactylogyridea</taxon>
        <taxon>Ancyrocephalidae</taxon>
        <taxon>Cichlidogyrus</taxon>
    </lineage>
</organism>
<gene>
    <name evidence="2" type="ORF">Ciccas_012378</name>
</gene>
<evidence type="ECO:0000313" key="2">
    <source>
        <dbReference type="EMBL" id="KAL3309079.1"/>
    </source>
</evidence>
<dbReference type="Proteomes" id="UP001626550">
    <property type="component" value="Unassembled WGS sequence"/>
</dbReference>
<feature type="compositionally biased region" description="Polar residues" evidence="1">
    <location>
        <begin position="30"/>
        <end position="44"/>
    </location>
</feature>
<feature type="region of interest" description="Disordered" evidence="1">
    <location>
        <begin position="1"/>
        <end position="74"/>
    </location>
</feature>
<protein>
    <submittedName>
        <fullName evidence="2">Uncharacterized protein</fullName>
    </submittedName>
</protein>
<dbReference type="EMBL" id="JBJKFK010004324">
    <property type="protein sequence ID" value="KAL3309079.1"/>
    <property type="molecule type" value="Genomic_DNA"/>
</dbReference>
<accession>A0ABD2PP09</accession>
<reference evidence="2 3" key="1">
    <citation type="submission" date="2024-11" db="EMBL/GenBank/DDBJ databases">
        <title>Adaptive evolution of stress response genes in parasites aligns with host niche diversity.</title>
        <authorList>
            <person name="Hahn C."/>
            <person name="Resl P."/>
        </authorList>
    </citation>
    <scope>NUCLEOTIDE SEQUENCE [LARGE SCALE GENOMIC DNA]</scope>
    <source>
        <strain evidence="2">EGGRZ-B1_66</strain>
        <tissue evidence="2">Body</tissue>
    </source>
</reference>
<feature type="compositionally biased region" description="Low complexity" evidence="1">
    <location>
        <begin position="45"/>
        <end position="74"/>
    </location>
</feature>
<dbReference type="AlphaFoldDB" id="A0ABD2PP09"/>
<feature type="compositionally biased region" description="Acidic residues" evidence="1">
    <location>
        <begin position="193"/>
        <end position="209"/>
    </location>
</feature>
<feature type="compositionally biased region" description="Polar residues" evidence="1">
    <location>
        <begin position="1"/>
        <end position="18"/>
    </location>
</feature>
<proteinExistence type="predicted"/>
<evidence type="ECO:0000313" key="3">
    <source>
        <dbReference type="Proteomes" id="UP001626550"/>
    </source>
</evidence>
<keyword evidence="3" id="KW-1185">Reference proteome</keyword>
<comment type="caution">
    <text evidence="2">The sequence shown here is derived from an EMBL/GenBank/DDBJ whole genome shotgun (WGS) entry which is preliminary data.</text>
</comment>
<name>A0ABD2PP09_9PLAT</name>
<feature type="compositionally biased region" description="Low complexity" evidence="1">
    <location>
        <begin position="122"/>
        <end position="132"/>
    </location>
</feature>